<dbReference type="SUPFAM" id="SSF52096">
    <property type="entry name" value="ClpP/crotonase"/>
    <property type="match status" value="1"/>
</dbReference>
<dbReference type="NCBIfam" id="TIGR00706">
    <property type="entry name" value="SppA_dom"/>
    <property type="match status" value="1"/>
</dbReference>
<dbReference type="OrthoDB" id="9764363at2"/>
<evidence type="ECO:0000256" key="4">
    <source>
        <dbReference type="ARBA" id="ARBA00022825"/>
    </source>
</evidence>
<evidence type="ECO:0000259" key="6">
    <source>
        <dbReference type="Pfam" id="PF01343"/>
    </source>
</evidence>
<accession>A0A1C0A6Q4</accession>
<dbReference type="GO" id="GO:0004252">
    <property type="term" value="F:serine-type endopeptidase activity"/>
    <property type="evidence" value="ECO:0007669"/>
    <property type="project" value="InterPro"/>
</dbReference>
<name>A0A1C0A6Q4_9FIRM</name>
<dbReference type="InterPro" id="IPR004635">
    <property type="entry name" value="Pept_S49_SppA"/>
</dbReference>
<dbReference type="RefSeq" id="WP_068719759.1">
    <property type="nucleotide sequence ID" value="NZ_LWDV01000010.1"/>
</dbReference>
<evidence type="ECO:0000256" key="5">
    <source>
        <dbReference type="SAM" id="Phobius"/>
    </source>
</evidence>
<keyword evidence="5" id="KW-1133">Transmembrane helix</keyword>
<dbReference type="InterPro" id="IPR002142">
    <property type="entry name" value="Peptidase_S49"/>
</dbReference>
<dbReference type="Pfam" id="PF01343">
    <property type="entry name" value="Peptidase_S49"/>
    <property type="match status" value="1"/>
</dbReference>
<organism evidence="7 8">
    <name type="scientific">Orenia metallireducens</name>
    <dbReference type="NCBI Taxonomy" id="1413210"/>
    <lineage>
        <taxon>Bacteria</taxon>
        <taxon>Bacillati</taxon>
        <taxon>Bacillota</taxon>
        <taxon>Clostridia</taxon>
        <taxon>Halanaerobiales</taxon>
        <taxon>Halobacteroidaceae</taxon>
        <taxon>Orenia</taxon>
    </lineage>
</organism>
<keyword evidence="4" id="KW-0720">Serine protease</keyword>
<reference evidence="8" key="1">
    <citation type="submission" date="2016-07" db="EMBL/GenBank/DDBJ databases">
        <authorList>
            <person name="Florea S."/>
            <person name="Webb J.S."/>
            <person name="Jaromczyk J."/>
            <person name="Schardl C.L."/>
        </authorList>
    </citation>
    <scope>NUCLEOTIDE SEQUENCE [LARGE SCALE GENOMIC DNA]</scope>
    <source>
        <strain evidence="8">Z6</strain>
    </source>
</reference>
<keyword evidence="8" id="KW-1185">Reference proteome</keyword>
<dbReference type="Proteomes" id="UP000093514">
    <property type="component" value="Unassembled WGS sequence"/>
</dbReference>
<protein>
    <submittedName>
        <fullName evidence="7">Clp protease ClpP</fullName>
    </submittedName>
</protein>
<evidence type="ECO:0000256" key="1">
    <source>
        <dbReference type="ARBA" id="ARBA00008683"/>
    </source>
</evidence>
<keyword evidence="2 7" id="KW-0645">Protease</keyword>
<dbReference type="Gene3D" id="6.20.330.10">
    <property type="match status" value="1"/>
</dbReference>
<keyword evidence="3" id="KW-0378">Hydrolase</keyword>
<reference evidence="7 8" key="2">
    <citation type="submission" date="2016-08" db="EMBL/GenBank/DDBJ databases">
        <title>Orenia metallireducens sp. nov. strain Z6, a Novel Metal-reducing Firmicute from the Deep Subsurface.</title>
        <authorList>
            <person name="Maxim B.I."/>
            <person name="Kenneth K."/>
            <person name="Flynn T.M."/>
            <person name="Oloughlin E.J."/>
            <person name="Locke R.A."/>
            <person name="Weber J.R."/>
            <person name="Egan S.M."/>
            <person name="Mackie R.I."/>
            <person name="Cann I.K."/>
        </authorList>
    </citation>
    <scope>NUCLEOTIDE SEQUENCE [LARGE SCALE GENOMIC DNA]</scope>
    <source>
        <strain evidence="7 8">Z6</strain>
    </source>
</reference>
<dbReference type="GO" id="GO:0004176">
    <property type="term" value="F:ATP-dependent peptidase activity"/>
    <property type="evidence" value="ECO:0007669"/>
    <property type="project" value="InterPro"/>
</dbReference>
<dbReference type="GO" id="GO:0006508">
    <property type="term" value="P:proteolysis"/>
    <property type="evidence" value="ECO:0007669"/>
    <property type="project" value="UniProtKB-KW"/>
</dbReference>
<dbReference type="PRINTS" id="PR00127">
    <property type="entry name" value="CLPPROTEASEP"/>
</dbReference>
<evidence type="ECO:0000256" key="3">
    <source>
        <dbReference type="ARBA" id="ARBA00022801"/>
    </source>
</evidence>
<evidence type="ECO:0000256" key="2">
    <source>
        <dbReference type="ARBA" id="ARBA00022670"/>
    </source>
</evidence>
<dbReference type="EMBL" id="LWDV01000010">
    <property type="protein sequence ID" value="OCL25814.1"/>
    <property type="molecule type" value="Genomic_DNA"/>
</dbReference>
<feature type="domain" description="Peptidase S49" evidence="6">
    <location>
        <begin position="113"/>
        <end position="264"/>
    </location>
</feature>
<comment type="similarity">
    <text evidence="1">Belongs to the peptidase S49 family.</text>
</comment>
<keyword evidence="5" id="KW-0472">Membrane</keyword>
<proteinExistence type="inferred from homology"/>
<dbReference type="CDD" id="cd07023">
    <property type="entry name" value="S49_Sppa_N_C"/>
    <property type="match status" value="1"/>
</dbReference>
<gene>
    <name evidence="7" type="ORF">U472_15995</name>
</gene>
<dbReference type="Gene3D" id="3.90.226.10">
    <property type="entry name" value="2-enoyl-CoA Hydratase, Chain A, domain 1"/>
    <property type="match status" value="2"/>
</dbReference>
<dbReference type="PANTHER" id="PTHR42987">
    <property type="entry name" value="PEPTIDASE S49"/>
    <property type="match status" value="1"/>
</dbReference>
<evidence type="ECO:0000313" key="7">
    <source>
        <dbReference type="EMBL" id="OCL25814.1"/>
    </source>
</evidence>
<feature type="transmembrane region" description="Helical" evidence="5">
    <location>
        <begin position="7"/>
        <end position="31"/>
    </location>
</feature>
<dbReference type="InterPro" id="IPR047272">
    <property type="entry name" value="S49_SppA_C"/>
</dbReference>
<comment type="caution">
    <text evidence="7">The sequence shown here is derived from an EMBL/GenBank/DDBJ whole genome shotgun (WGS) entry which is preliminary data.</text>
</comment>
<dbReference type="InterPro" id="IPR001907">
    <property type="entry name" value="ClpP"/>
</dbReference>
<evidence type="ECO:0000313" key="8">
    <source>
        <dbReference type="Proteomes" id="UP000093514"/>
    </source>
</evidence>
<dbReference type="PANTHER" id="PTHR42987:SF4">
    <property type="entry name" value="PROTEASE SOHB-RELATED"/>
    <property type="match status" value="1"/>
</dbReference>
<sequence length="315" mass="34304">MEISVKRVLLIMAVIFMISLLILASGFYILIKSFVGLENKTKDSLAVINISGAIVGGEGGGAFGSMEATSDQIMAHINQAKDDESVKGILLRVNSPGGSSAASDAIYRELKKFKDAGKPIVVSMGDAAASGGYYVSMAANKIYANPSTITGSIGVIMQFTNLEELYNKIGIDSITIKSRKYKDLGNPDRDMTAEEKEILQTMVEGVYQQFVNVVMEGRSMTEDRVKELADGRIYSGEQAKELGLVDELGTFYDAVDELAKIAGIEGEPNLIYYNKLSPIELLLGSLNKSFFKGLVNSLPMQTDNIKDKNLGFYYY</sequence>
<dbReference type="InterPro" id="IPR029045">
    <property type="entry name" value="ClpP/crotonase-like_dom_sf"/>
</dbReference>
<keyword evidence="5" id="KW-0812">Transmembrane</keyword>
<dbReference type="AlphaFoldDB" id="A0A1C0A6Q4"/>